<dbReference type="STRING" id="54915.ADS79_33560"/>
<gene>
    <name evidence="3" type="ORF">ADS79_33560</name>
    <name evidence="2" type="ORF">BRE01_57140</name>
</gene>
<reference evidence="3" key="2">
    <citation type="submission" date="2015-07" db="EMBL/GenBank/DDBJ databases">
        <title>MeaNS - Measles Nucleotide Surveillance Program.</title>
        <authorList>
            <person name="Tran T."/>
            <person name="Druce J."/>
        </authorList>
    </citation>
    <scope>NUCLEOTIDE SEQUENCE</scope>
    <source>
        <strain evidence="3">DSM 9887</strain>
    </source>
</reference>
<proteinExistence type="predicted"/>
<dbReference type="EMBL" id="BJON01000025">
    <property type="protein sequence ID" value="GED72012.1"/>
    <property type="molecule type" value="Genomic_DNA"/>
</dbReference>
<accession>A0A0K9YIB2</accession>
<reference evidence="2 5" key="3">
    <citation type="submission" date="2019-06" db="EMBL/GenBank/DDBJ databases">
        <title>Whole genome shotgun sequence of Brevibacillus reuszeri NBRC 15719.</title>
        <authorList>
            <person name="Hosoyama A."/>
            <person name="Uohara A."/>
            <person name="Ohji S."/>
            <person name="Ichikawa N."/>
        </authorList>
    </citation>
    <scope>NUCLEOTIDE SEQUENCE [LARGE SCALE GENOMIC DNA]</scope>
    <source>
        <strain evidence="2 5">NBRC 15719</strain>
    </source>
</reference>
<feature type="domain" description="Transcription regulator PadR N-terminal" evidence="1">
    <location>
        <begin position="16"/>
        <end position="89"/>
    </location>
</feature>
<dbReference type="OrthoDB" id="9808017at2"/>
<dbReference type="EMBL" id="LGIQ01000020">
    <property type="protein sequence ID" value="KNB68411.1"/>
    <property type="molecule type" value="Genomic_DNA"/>
</dbReference>
<comment type="caution">
    <text evidence="3">The sequence shown here is derived from an EMBL/GenBank/DDBJ whole genome shotgun (WGS) entry which is preliminary data.</text>
</comment>
<dbReference type="InterPro" id="IPR052509">
    <property type="entry name" value="Metal_resp_DNA-bind_regulator"/>
</dbReference>
<sequence>MKINKELMKGSTVILILTLLEQKPMYGYEMSKAMEKSSNGVLSLKEGTLYPILHTLESDGMVHSYWSEGDGERKRKYYEITPEGKKQLQDKKQEWVTFRTAVDHVLGGGQA</sequence>
<keyword evidence="3" id="KW-0238">DNA-binding</keyword>
<dbReference type="PATRIC" id="fig|54915.3.peg.284"/>
<dbReference type="SUPFAM" id="SSF46785">
    <property type="entry name" value="Winged helix' DNA-binding domain"/>
    <property type="match status" value="1"/>
</dbReference>
<dbReference type="InterPro" id="IPR036390">
    <property type="entry name" value="WH_DNA-bd_sf"/>
</dbReference>
<evidence type="ECO:0000313" key="2">
    <source>
        <dbReference type="EMBL" id="GED72012.1"/>
    </source>
</evidence>
<dbReference type="RefSeq" id="WP_049742823.1">
    <property type="nucleotide sequence ID" value="NZ_BJON01000025.1"/>
</dbReference>
<evidence type="ECO:0000313" key="4">
    <source>
        <dbReference type="Proteomes" id="UP000036834"/>
    </source>
</evidence>
<reference evidence="4" key="1">
    <citation type="submission" date="2015-07" db="EMBL/GenBank/DDBJ databases">
        <title>Genome sequencing project for genomic taxonomy and phylogenomics of Bacillus-like bacteria.</title>
        <authorList>
            <person name="Liu B."/>
            <person name="Wang J."/>
            <person name="Zhu Y."/>
            <person name="Liu G."/>
            <person name="Chen Q."/>
            <person name="Chen Z."/>
            <person name="Lan J."/>
            <person name="Che J."/>
            <person name="Ge C."/>
            <person name="Shi H."/>
            <person name="Pan Z."/>
            <person name="Liu X."/>
        </authorList>
    </citation>
    <scope>NUCLEOTIDE SEQUENCE [LARGE SCALE GENOMIC DNA]</scope>
    <source>
        <strain evidence="4">DSM 9887</strain>
    </source>
</reference>
<dbReference type="Proteomes" id="UP000319578">
    <property type="component" value="Unassembled WGS sequence"/>
</dbReference>
<evidence type="ECO:0000313" key="3">
    <source>
        <dbReference type="EMBL" id="KNB68411.1"/>
    </source>
</evidence>
<keyword evidence="5" id="KW-1185">Reference proteome</keyword>
<dbReference type="AlphaFoldDB" id="A0A0K9YIB2"/>
<dbReference type="GO" id="GO:0003677">
    <property type="term" value="F:DNA binding"/>
    <property type="evidence" value="ECO:0007669"/>
    <property type="project" value="UniProtKB-KW"/>
</dbReference>
<dbReference type="InterPro" id="IPR036388">
    <property type="entry name" value="WH-like_DNA-bd_sf"/>
</dbReference>
<organism evidence="3 4">
    <name type="scientific">Brevibacillus reuszeri</name>
    <dbReference type="NCBI Taxonomy" id="54915"/>
    <lineage>
        <taxon>Bacteria</taxon>
        <taxon>Bacillati</taxon>
        <taxon>Bacillota</taxon>
        <taxon>Bacilli</taxon>
        <taxon>Bacillales</taxon>
        <taxon>Paenibacillaceae</taxon>
        <taxon>Brevibacillus</taxon>
    </lineage>
</organism>
<protein>
    <submittedName>
        <fullName evidence="3">DNA-binding protein</fullName>
    </submittedName>
    <submittedName>
        <fullName evidence="2">PadR family transcriptional regulator</fullName>
    </submittedName>
</protein>
<dbReference type="Gene3D" id="1.10.10.10">
    <property type="entry name" value="Winged helix-like DNA-binding domain superfamily/Winged helix DNA-binding domain"/>
    <property type="match status" value="1"/>
</dbReference>
<dbReference type="Pfam" id="PF03551">
    <property type="entry name" value="PadR"/>
    <property type="match status" value="1"/>
</dbReference>
<dbReference type="Proteomes" id="UP000036834">
    <property type="component" value="Unassembled WGS sequence"/>
</dbReference>
<dbReference type="PANTHER" id="PTHR33169:SF14">
    <property type="entry name" value="TRANSCRIPTIONAL REGULATOR RV3488"/>
    <property type="match status" value="1"/>
</dbReference>
<evidence type="ECO:0000259" key="1">
    <source>
        <dbReference type="Pfam" id="PF03551"/>
    </source>
</evidence>
<name>A0A0K9YIB2_9BACL</name>
<dbReference type="InterPro" id="IPR005149">
    <property type="entry name" value="Tscrpt_reg_PadR_N"/>
</dbReference>
<evidence type="ECO:0000313" key="5">
    <source>
        <dbReference type="Proteomes" id="UP000319578"/>
    </source>
</evidence>
<dbReference type="PANTHER" id="PTHR33169">
    <property type="entry name" value="PADR-FAMILY TRANSCRIPTIONAL REGULATOR"/>
    <property type="match status" value="1"/>
</dbReference>